<dbReference type="RefSeq" id="WP_059037449.1">
    <property type="nucleotide sequence ID" value="NZ_JAADZU010000018.1"/>
</dbReference>
<accession>A0A7K3LMI7</accession>
<reference evidence="2 3" key="1">
    <citation type="submission" date="2020-01" db="EMBL/GenBank/DDBJ databases">
        <title>Investigation of new actinobacteria for the biodesulphurisation of diesel fuel.</title>
        <authorList>
            <person name="Athi Narayanan S.M."/>
        </authorList>
    </citation>
    <scope>NUCLEOTIDE SEQUENCE [LARGE SCALE GENOMIC DNA]</scope>
    <source>
        <strain evidence="2 3">213E</strain>
    </source>
</reference>
<keyword evidence="3" id="KW-1185">Reference proteome</keyword>
<dbReference type="AlphaFoldDB" id="A0A7K3LMI7"/>
<proteinExistence type="predicted"/>
<evidence type="ECO:0000313" key="2">
    <source>
        <dbReference type="EMBL" id="NDK89462.1"/>
    </source>
</evidence>
<feature type="domain" description="Beta-lactamase-related" evidence="1">
    <location>
        <begin position="10"/>
        <end position="380"/>
    </location>
</feature>
<dbReference type="PANTHER" id="PTHR43283">
    <property type="entry name" value="BETA-LACTAMASE-RELATED"/>
    <property type="match status" value="1"/>
</dbReference>
<protein>
    <submittedName>
        <fullName evidence="2">Beta-lactamase family protein</fullName>
    </submittedName>
</protein>
<evidence type="ECO:0000313" key="3">
    <source>
        <dbReference type="Proteomes" id="UP000466307"/>
    </source>
</evidence>
<organism evidence="2 3">
    <name type="scientific">Gordonia desulfuricans</name>
    <dbReference type="NCBI Taxonomy" id="89051"/>
    <lineage>
        <taxon>Bacteria</taxon>
        <taxon>Bacillati</taxon>
        <taxon>Actinomycetota</taxon>
        <taxon>Actinomycetes</taxon>
        <taxon>Mycobacteriales</taxon>
        <taxon>Gordoniaceae</taxon>
        <taxon>Gordonia</taxon>
    </lineage>
</organism>
<dbReference type="InterPro" id="IPR050789">
    <property type="entry name" value="Diverse_Enzym_Activities"/>
</dbReference>
<dbReference type="Gene3D" id="3.40.710.10">
    <property type="entry name" value="DD-peptidase/beta-lactamase superfamily"/>
    <property type="match status" value="1"/>
</dbReference>
<dbReference type="PANTHER" id="PTHR43283:SF3">
    <property type="entry name" value="BETA-LACTAMASE FAMILY PROTEIN (AFU_ORTHOLOGUE AFUA_5G07500)"/>
    <property type="match status" value="1"/>
</dbReference>
<dbReference type="Pfam" id="PF00144">
    <property type="entry name" value="Beta-lactamase"/>
    <property type="match status" value="1"/>
</dbReference>
<gene>
    <name evidence="2" type="ORF">GYA93_07675</name>
</gene>
<dbReference type="Proteomes" id="UP000466307">
    <property type="component" value="Unassembled WGS sequence"/>
</dbReference>
<comment type="caution">
    <text evidence="2">The sequence shown here is derived from an EMBL/GenBank/DDBJ whole genome shotgun (WGS) entry which is preliminary data.</text>
</comment>
<dbReference type="InterPro" id="IPR001466">
    <property type="entry name" value="Beta-lactam-related"/>
</dbReference>
<dbReference type="InterPro" id="IPR012338">
    <property type="entry name" value="Beta-lactam/transpept-like"/>
</dbReference>
<name>A0A7K3LMI7_9ACTN</name>
<evidence type="ECO:0000259" key="1">
    <source>
        <dbReference type="Pfam" id="PF00144"/>
    </source>
</evidence>
<dbReference type="SUPFAM" id="SSF56601">
    <property type="entry name" value="beta-lactamase/transpeptidase-like"/>
    <property type="match status" value="1"/>
</dbReference>
<sequence>MSTPRIDIRGILHSDDLPGVVAGVTTSAATIGLEATGPRLVGESETLAADAVLALFSTTKPLTSTLALQLVDDGVLDLDAPAAEYEPRLGGIGVLDGVDDDGTVRLHEPSSPVTLRRLLTHTAGFGYDFFDADLAAVVRARSLPDIATATLESLQTPLLFDPGTRWEYGMNIDWAGLVIEAVTGRRLGAVMRERLFEPLGMHDTTFARDERLLDRAATLHARTPDGALKALRAPSRPDTPELDMGGQGAYSTAADYLRFLRMWLNDGRTDSGEQVLSAQMVAEATRDQLGDLQVTALPGVNPRLTNPVEFFPGHRKGWGLIAMTNADDAPTGRRAGSLGWAGLANLYFWLDRTSGVAGFWATQLFPFADHTAMTAALDFEAAVYRAR</sequence>
<dbReference type="EMBL" id="JAADZU010000018">
    <property type="protein sequence ID" value="NDK89462.1"/>
    <property type="molecule type" value="Genomic_DNA"/>
</dbReference>